<dbReference type="EMBL" id="CP136864">
    <property type="protein sequence ID" value="WOJ93809.1"/>
    <property type="molecule type" value="Genomic_DNA"/>
</dbReference>
<dbReference type="Pfam" id="PF22507">
    <property type="entry name" value="DUF6994"/>
    <property type="match status" value="1"/>
</dbReference>
<evidence type="ECO:0000256" key="1">
    <source>
        <dbReference type="SAM" id="MobiDB-lite"/>
    </source>
</evidence>
<dbReference type="InterPro" id="IPR054263">
    <property type="entry name" value="DUF6994"/>
</dbReference>
<gene>
    <name evidence="2" type="ORF">R0135_01250</name>
</gene>
<reference evidence="2 3" key="1">
    <citation type="submission" date="2023-10" db="EMBL/GenBank/DDBJ databases">
        <title>Two novel species belonging to the OM43/NOR5 clade.</title>
        <authorList>
            <person name="Park M."/>
        </authorList>
    </citation>
    <scope>NUCLEOTIDE SEQUENCE [LARGE SCALE GENOMIC DNA]</scope>
    <source>
        <strain evidence="2 3">IMCC43200</strain>
    </source>
</reference>
<organism evidence="2 3">
    <name type="scientific">Congregibacter variabilis</name>
    <dbReference type="NCBI Taxonomy" id="3081200"/>
    <lineage>
        <taxon>Bacteria</taxon>
        <taxon>Pseudomonadati</taxon>
        <taxon>Pseudomonadota</taxon>
        <taxon>Gammaproteobacteria</taxon>
        <taxon>Cellvibrionales</taxon>
        <taxon>Halieaceae</taxon>
        <taxon>Congregibacter</taxon>
    </lineage>
</organism>
<dbReference type="Proteomes" id="UP001626537">
    <property type="component" value="Chromosome"/>
</dbReference>
<evidence type="ECO:0000313" key="2">
    <source>
        <dbReference type="EMBL" id="WOJ93809.1"/>
    </source>
</evidence>
<sequence length="243" mass="27726">MIDTNFDFRTDTPTGKDPDAHSRTLRTYHKLLWSKTLPCGQVFELDDSIRGHYLLDRSSIGEFSLTSDAITHSYKYVKRMQHIIGALPLDYVESLFSRGCTIGSYIVFPGKKIGGKMNINGARGCNAKIGDRFDLTLECIRRHYFGIESPLAEVLARYGDYFKLFESFQGYVEYFLLQDLVTEDFSAVKFYLPFTEFQTSPYPASVEDYMIYNEGTIAFINGRNDRIRQKASSSDSGLVEPIN</sequence>
<protein>
    <submittedName>
        <fullName evidence="2">Uncharacterized protein</fullName>
    </submittedName>
</protein>
<name>A0ABZ0I4S1_9GAMM</name>
<dbReference type="RefSeq" id="WP_407348449.1">
    <property type="nucleotide sequence ID" value="NZ_CP136864.1"/>
</dbReference>
<keyword evidence="3" id="KW-1185">Reference proteome</keyword>
<feature type="region of interest" description="Disordered" evidence="1">
    <location>
        <begin position="1"/>
        <end position="20"/>
    </location>
</feature>
<accession>A0ABZ0I4S1</accession>
<proteinExistence type="predicted"/>
<evidence type="ECO:0000313" key="3">
    <source>
        <dbReference type="Proteomes" id="UP001626537"/>
    </source>
</evidence>